<sequence>MNFSCNALVVPARLAHPVHLKPLDLDATALQRVAAGDIGYIAGRGWRAYLNNDGSRSFPNLRAEVLIREAGVEPDDTIHGTALFLGYVDPGEETDAPHHLISLAEQLFDMPLAA</sequence>
<comment type="caution">
    <text evidence="1">The sequence shown here is derived from an EMBL/GenBank/DDBJ whole genome shotgun (WGS) entry which is preliminary data.</text>
</comment>
<accession>A0AAW8NG80</accession>
<evidence type="ECO:0000313" key="1">
    <source>
        <dbReference type="EMBL" id="MDR7165038.1"/>
    </source>
</evidence>
<proteinExistence type="predicted"/>
<name>A0AAW8NG80_PSEOX</name>
<organism evidence="1 2">
    <name type="scientific">Pseudarthrobacter oxydans</name>
    <name type="common">Arthrobacter oxydans</name>
    <dbReference type="NCBI Taxonomy" id="1671"/>
    <lineage>
        <taxon>Bacteria</taxon>
        <taxon>Bacillati</taxon>
        <taxon>Actinomycetota</taxon>
        <taxon>Actinomycetes</taxon>
        <taxon>Micrococcales</taxon>
        <taxon>Micrococcaceae</taxon>
        <taxon>Pseudarthrobacter</taxon>
    </lineage>
</organism>
<reference evidence="1" key="1">
    <citation type="submission" date="2023-07" db="EMBL/GenBank/DDBJ databases">
        <title>Sorghum-associated microbial communities from plants grown in Nebraska, USA.</title>
        <authorList>
            <person name="Schachtman D."/>
        </authorList>
    </citation>
    <scope>NUCLEOTIDE SEQUENCE</scope>
    <source>
        <strain evidence="1">BE261</strain>
    </source>
</reference>
<dbReference type="Proteomes" id="UP001262032">
    <property type="component" value="Unassembled WGS sequence"/>
</dbReference>
<protein>
    <submittedName>
        <fullName evidence="1">Uncharacterized protein</fullName>
    </submittedName>
</protein>
<gene>
    <name evidence="1" type="ORF">J2X12_003083</name>
</gene>
<dbReference type="EMBL" id="JAVDWN010000011">
    <property type="protein sequence ID" value="MDR7165038.1"/>
    <property type="molecule type" value="Genomic_DNA"/>
</dbReference>
<evidence type="ECO:0000313" key="2">
    <source>
        <dbReference type="Proteomes" id="UP001262032"/>
    </source>
</evidence>
<dbReference type="AlphaFoldDB" id="A0AAW8NG80"/>
<dbReference type="RefSeq" id="WP_174174911.1">
    <property type="nucleotide sequence ID" value="NZ_JABTYH010000002.1"/>
</dbReference>
<dbReference type="GeneID" id="97423467"/>